<reference evidence="1 2" key="1">
    <citation type="submission" date="2013-08" db="EMBL/GenBank/DDBJ databases">
        <authorList>
            <person name="Weinstock G."/>
            <person name="Sodergren E."/>
            <person name="Wylie T."/>
            <person name="Fulton L."/>
            <person name="Fulton R."/>
            <person name="Fronick C."/>
            <person name="O'Laughlin M."/>
            <person name="Godfrey J."/>
            <person name="Miner T."/>
            <person name="Herter B."/>
            <person name="Appelbaum E."/>
            <person name="Cordes M."/>
            <person name="Lek S."/>
            <person name="Wollam A."/>
            <person name="Pepin K.H."/>
            <person name="Palsikar V.B."/>
            <person name="Mitreva M."/>
            <person name="Wilson R.K."/>
        </authorList>
    </citation>
    <scope>NUCLEOTIDE SEQUENCE [LARGE SCALE GENOMIC DNA]</scope>
    <source>
        <strain evidence="1 2">ATCC 12856</strain>
    </source>
</reference>
<dbReference type="HOGENOM" id="CLU_2766854_0_0_9"/>
<accession>U1YJZ2</accession>
<dbReference type="AlphaFoldDB" id="U1YJZ2"/>
<dbReference type="PATRIC" id="fig|649747.3.peg.713"/>
<organism evidence="1 2">
    <name type="scientific">Aneurinibacillus aneurinilyticus ATCC 12856</name>
    <dbReference type="NCBI Taxonomy" id="649747"/>
    <lineage>
        <taxon>Bacteria</taxon>
        <taxon>Bacillati</taxon>
        <taxon>Bacillota</taxon>
        <taxon>Bacilli</taxon>
        <taxon>Bacillales</taxon>
        <taxon>Paenibacillaceae</taxon>
        <taxon>Aneurinibacillus group</taxon>
        <taxon>Aneurinibacillus</taxon>
    </lineage>
</organism>
<name>U1YJZ2_ANEAE</name>
<dbReference type="Proteomes" id="UP000016511">
    <property type="component" value="Unassembled WGS sequence"/>
</dbReference>
<evidence type="ECO:0000313" key="2">
    <source>
        <dbReference type="Proteomes" id="UP000016511"/>
    </source>
</evidence>
<gene>
    <name evidence="1" type="ORF">HMPREF0083_00785</name>
</gene>
<sequence>MRDADELIHLWEQSIHAELFRSSLGHLNLFKNELTNDEIQDKMKQSFSNLVNYYMRRGKENENTNYIKT</sequence>
<dbReference type="STRING" id="649747.HMPREF0083_00785"/>
<comment type="caution">
    <text evidence="1">The sequence shown here is derived from an EMBL/GenBank/DDBJ whole genome shotgun (WGS) entry which is preliminary data.</text>
</comment>
<dbReference type="EMBL" id="AWSJ01000052">
    <property type="protein sequence ID" value="ERI11111.1"/>
    <property type="molecule type" value="Genomic_DNA"/>
</dbReference>
<keyword evidence="2" id="KW-1185">Reference proteome</keyword>
<protein>
    <submittedName>
        <fullName evidence="1">Uncharacterized protein</fullName>
    </submittedName>
</protein>
<proteinExistence type="predicted"/>
<evidence type="ECO:0000313" key="1">
    <source>
        <dbReference type="EMBL" id="ERI11111.1"/>
    </source>
</evidence>